<feature type="region of interest" description="Disordered" evidence="6">
    <location>
        <begin position="78"/>
        <end position="97"/>
    </location>
</feature>
<evidence type="ECO:0000256" key="2">
    <source>
        <dbReference type="ARBA" id="ARBA00023015"/>
    </source>
</evidence>
<evidence type="ECO:0000256" key="4">
    <source>
        <dbReference type="ARBA" id="ARBA00023163"/>
    </source>
</evidence>
<evidence type="ECO:0000313" key="8">
    <source>
        <dbReference type="EMBL" id="KAK4786532.1"/>
    </source>
</evidence>
<keyword evidence="5" id="KW-0539">Nucleus</keyword>
<dbReference type="Pfam" id="PF22754">
    <property type="entry name" value="bHLH-TF_ACT-like_plant"/>
    <property type="match status" value="1"/>
</dbReference>
<evidence type="ECO:0000256" key="1">
    <source>
        <dbReference type="ARBA" id="ARBA00004123"/>
    </source>
</evidence>
<dbReference type="InterPro" id="IPR054502">
    <property type="entry name" value="bHLH-TF_ACT-like_plant"/>
</dbReference>
<feature type="domain" description="BHLH" evidence="7">
    <location>
        <begin position="110"/>
        <end position="161"/>
    </location>
</feature>
<comment type="caution">
    <text evidence="8">The sequence shown here is derived from an EMBL/GenBank/DDBJ whole genome shotgun (WGS) entry which is preliminary data.</text>
</comment>
<protein>
    <recommendedName>
        <fullName evidence="7">BHLH domain-containing protein</fullName>
    </recommendedName>
</protein>
<evidence type="ECO:0000256" key="3">
    <source>
        <dbReference type="ARBA" id="ARBA00023125"/>
    </source>
</evidence>
<dbReference type="Proteomes" id="UP001346149">
    <property type="component" value="Unassembled WGS sequence"/>
</dbReference>
<gene>
    <name evidence="8" type="ORF">SAY86_010365</name>
</gene>
<sequence length="307" mass="33509">MALEAVVYPQDPFNYCPNYTTSSFLKPEYGVYPFGLDQLKDDVVVHTPDDDNAAIFGSNSNGRAGGVDVHLDTLCPDKASPPTAAAATSAGGRRKRRRVKIVKNREEIENQRMTHIAVERNRRKQMNEYLGVLRSIMPPSYSQRGDQASIIGGAINFLKELEQLLQSMEAQKIANHSYAIAGDRRLITRQPPFSDFFSFPQYSASGAAGEAAAATGGAADIEVTMVESHANLKIQSRKQPKQLIKLVAGLQALRLGVLHLNVTSSGDTVLYTASVKVEEGCHLTTVDEIAAAVNQMLRRIEDEAAFS</sequence>
<dbReference type="GO" id="GO:0000981">
    <property type="term" value="F:DNA-binding transcription factor activity, RNA polymerase II-specific"/>
    <property type="evidence" value="ECO:0007669"/>
    <property type="project" value="TreeGrafter"/>
</dbReference>
<dbReference type="GO" id="GO:0005634">
    <property type="term" value="C:nucleus"/>
    <property type="evidence" value="ECO:0007669"/>
    <property type="project" value="UniProtKB-SubCell"/>
</dbReference>
<dbReference type="Gene3D" id="4.10.280.10">
    <property type="entry name" value="Helix-loop-helix DNA-binding domain"/>
    <property type="match status" value="1"/>
</dbReference>
<evidence type="ECO:0000256" key="5">
    <source>
        <dbReference type="ARBA" id="ARBA00023242"/>
    </source>
</evidence>
<proteinExistence type="predicted"/>
<evidence type="ECO:0000256" key="6">
    <source>
        <dbReference type="SAM" id="MobiDB-lite"/>
    </source>
</evidence>
<keyword evidence="3" id="KW-0238">DNA-binding</keyword>
<dbReference type="GO" id="GO:0000978">
    <property type="term" value="F:RNA polymerase II cis-regulatory region sequence-specific DNA binding"/>
    <property type="evidence" value="ECO:0007669"/>
    <property type="project" value="TreeGrafter"/>
</dbReference>
<dbReference type="CDD" id="cd11448">
    <property type="entry name" value="bHLH_AtFAMA_like"/>
    <property type="match status" value="1"/>
</dbReference>
<accession>A0AAN7LUX6</accession>
<dbReference type="PROSITE" id="PS50888">
    <property type="entry name" value="BHLH"/>
    <property type="match status" value="1"/>
</dbReference>
<keyword evidence="2" id="KW-0805">Transcription regulation</keyword>
<keyword evidence="4" id="KW-0804">Transcription</keyword>
<reference evidence="8 9" key="1">
    <citation type="journal article" date="2023" name="Hortic Res">
        <title>Pangenome of water caltrop reveals structural variations and asymmetric subgenome divergence after allopolyploidization.</title>
        <authorList>
            <person name="Zhang X."/>
            <person name="Chen Y."/>
            <person name="Wang L."/>
            <person name="Yuan Y."/>
            <person name="Fang M."/>
            <person name="Shi L."/>
            <person name="Lu R."/>
            <person name="Comes H.P."/>
            <person name="Ma Y."/>
            <person name="Chen Y."/>
            <person name="Huang G."/>
            <person name="Zhou Y."/>
            <person name="Zheng Z."/>
            <person name="Qiu Y."/>
        </authorList>
    </citation>
    <scope>NUCLEOTIDE SEQUENCE [LARGE SCALE GENOMIC DNA]</scope>
    <source>
        <strain evidence="8">F231</strain>
    </source>
</reference>
<keyword evidence="9" id="KW-1185">Reference proteome</keyword>
<comment type="subcellular location">
    <subcellularLocation>
        <location evidence="1">Nucleus</location>
    </subcellularLocation>
</comment>
<name>A0AAN7LUX6_TRANT</name>
<dbReference type="GO" id="GO:0046983">
    <property type="term" value="F:protein dimerization activity"/>
    <property type="evidence" value="ECO:0007669"/>
    <property type="project" value="InterPro"/>
</dbReference>
<evidence type="ECO:0000259" key="7">
    <source>
        <dbReference type="PROSITE" id="PS50888"/>
    </source>
</evidence>
<dbReference type="InterPro" id="IPR011598">
    <property type="entry name" value="bHLH_dom"/>
</dbReference>
<dbReference type="PANTHER" id="PTHR11969">
    <property type="entry name" value="MAX DIMERIZATION, MAD"/>
    <property type="match status" value="1"/>
</dbReference>
<evidence type="ECO:0000313" key="9">
    <source>
        <dbReference type="Proteomes" id="UP001346149"/>
    </source>
</evidence>
<organism evidence="8 9">
    <name type="scientific">Trapa natans</name>
    <name type="common">Water chestnut</name>
    <dbReference type="NCBI Taxonomy" id="22666"/>
    <lineage>
        <taxon>Eukaryota</taxon>
        <taxon>Viridiplantae</taxon>
        <taxon>Streptophyta</taxon>
        <taxon>Embryophyta</taxon>
        <taxon>Tracheophyta</taxon>
        <taxon>Spermatophyta</taxon>
        <taxon>Magnoliopsida</taxon>
        <taxon>eudicotyledons</taxon>
        <taxon>Gunneridae</taxon>
        <taxon>Pentapetalae</taxon>
        <taxon>rosids</taxon>
        <taxon>malvids</taxon>
        <taxon>Myrtales</taxon>
        <taxon>Lythraceae</taxon>
        <taxon>Trapa</taxon>
    </lineage>
</organism>
<feature type="compositionally biased region" description="Low complexity" evidence="6">
    <location>
        <begin position="78"/>
        <end position="91"/>
    </location>
</feature>
<dbReference type="SUPFAM" id="SSF47459">
    <property type="entry name" value="HLH, helix-loop-helix DNA-binding domain"/>
    <property type="match status" value="1"/>
</dbReference>
<dbReference type="EMBL" id="JAXQNO010000012">
    <property type="protein sequence ID" value="KAK4786532.1"/>
    <property type="molecule type" value="Genomic_DNA"/>
</dbReference>
<dbReference type="InterPro" id="IPR036638">
    <property type="entry name" value="HLH_DNA-bd_sf"/>
</dbReference>
<dbReference type="SMART" id="SM00353">
    <property type="entry name" value="HLH"/>
    <property type="match status" value="1"/>
</dbReference>
<dbReference type="PANTHER" id="PTHR11969:SF82">
    <property type="entry name" value="TRANSCRIPTION FACTOR BHLH96"/>
    <property type="match status" value="1"/>
</dbReference>
<dbReference type="Pfam" id="PF00010">
    <property type="entry name" value="HLH"/>
    <property type="match status" value="1"/>
</dbReference>
<dbReference type="AlphaFoldDB" id="A0AAN7LUX6"/>